<proteinExistence type="predicted"/>
<dbReference type="InterPro" id="IPR036629">
    <property type="entry name" value="YjbJ_sf"/>
</dbReference>
<dbReference type="Proteomes" id="UP000185003">
    <property type="component" value="Unassembled WGS sequence"/>
</dbReference>
<dbReference type="STRING" id="536979.SAMN04488055_2746"/>
<dbReference type="RefSeq" id="WP_074239777.1">
    <property type="nucleotide sequence ID" value="NZ_FSRA01000001.1"/>
</dbReference>
<dbReference type="Gene3D" id="1.10.1470.10">
    <property type="entry name" value="YjbJ"/>
    <property type="match status" value="1"/>
</dbReference>
<dbReference type="AlphaFoldDB" id="A0A1N6GFI5"/>
<evidence type="ECO:0000313" key="1">
    <source>
        <dbReference type="EMBL" id="SIO06318.1"/>
    </source>
</evidence>
<dbReference type="SUPFAM" id="SSF69047">
    <property type="entry name" value="Hypothetical protein YjbJ"/>
    <property type="match status" value="1"/>
</dbReference>
<protein>
    <recommendedName>
        <fullName evidence="3">CsbD-like</fullName>
    </recommendedName>
</protein>
<evidence type="ECO:0000313" key="2">
    <source>
        <dbReference type="Proteomes" id="UP000185003"/>
    </source>
</evidence>
<dbReference type="EMBL" id="FSRA01000001">
    <property type="protein sequence ID" value="SIO06318.1"/>
    <property type="molecule type" value="Genomic_DNA"/>
</dbReference>
<gene>
    <name evidence="1" type="ORF">SAMN04488055_2746</name>
</gene>
<accession>A0A1N6GFI5</accession>
<keyword evidence="2" id="KW-1185">Reference proteome</keyword>
<name>A0A1N6GFI5_9BACT</name>
<reference evidence="2" key="1">
    <citation type="submission" date="2016-11" db="EMBL/GenBank/DDBJ databases">
        <authorList>
            <person name="Varghese N."/>
            <person name="Submissions S."/>
        </authorList>
    </citation>
    <scope>NUCLEOTIDE SEQUENCE [LARGE SCALE GENOMIC DNA]</scope>
    <source>
        <strain evidence="2">DSM 24787</strain>
    </source>
</reference>
<sequence length="61" mass="7254">MDILMIKDRWNEIKQKLKNMFADLSDTDLFYEQGKDDRLIGQIQIKLGKSRDEVINLIRSL</sequence>
<organism evidence="1 2">
    <name type="scientific">Chitinophaga niabensis</name>
    <dbReference type="NCBI Taxonomy" id="536979"/>
    <lineage>
        <taxon>Bacteria</taxon>
        <taxon>Pseudomonadati</taxon>
        <taxon>Bacteroidota</taxon>
        <taxon>Chitinophagia</taxon>
        <taxon>Chitinophagales</taxon>
        <taxon>Chitinophagaceae</taxon>
        <taxon>Chitinophaga</taxon>
    </lineage>
</organism>
<dbReference type="OrthoDB" id="9796058at2"/>
<evidence type="ECO:0008006" key="3">
    <source>
        <dbReference type="Google" id="ProtNLM"/>
    </source>
</evidence>